<feature type="domain" description="Band 7" evidence="7">
    <location>
        <begin position="21"/>
        <end position="183"/>
    </location>
</feature>
<dbReference type="Gene3D" id="3.30.479.30">
    <property type="entry name" value="Band 7 domain"/>
    <property type="match status" value="1"/>
</dbReference>
<dbReference type="SMART" id="SM00244">
    <property type="entry name" value="PHB"/>
    <property type="match status" value="1"/>
</dbReference>
<dbReference type="InterPro" id="IPR001972">
    <property type="entry name" value="Stomatin_HflK_fam"/>
</dbReference>
<dbReference type="SUPFAM" id="SSF117892">
    <property type="entry name" value="Band 7/SPFH domain"/>
    <property type="match status" value="1"/>
</dbReference>
<dbReference type="PRINTS" id="PR00721">
    <property type="entry name" value="STOMATIN"/>
</dbReference>
<comment type="function">
    <text evidence="6">HflC and HflK could regulate a protease.</text>
</comment>
<evidence type="ECO:0000313" key="8">
    <source>
        <dbReference type="EMBL" id="SBW05140.1"/>
    </source>
</evidence>
<dbReference type="PANTHER" id="PTHR42911">
    <property type="entry name" value="MODULATOR OF FTSH PROTEASE HFLC"/>
    <property type="match status" value="1"/>
</dbReference>
<comment type="similarity">
    <text evidence="2 6">Belongs to the band 7/mec-2 family. HflC subfamily.</text>
</comment>
<evidence type="ECO:0000256" key="5">
    <source>
        <dbReference type="ARBA" id="ARBA00023136"/>
    </source>
</evidence>
<gene>
    <name evidence="8" type="primary">hflC</name>
    <name evidence="8" type="ORF">KL86DPRO_20436</name>
</gene>
<sequence length="285" mass="32797">MSKKAFSLITIVFLAALLLMQCLFTVHQTEKAIILQLGKPVGEALGPGLHFKLPFVQNVLYFDSRILNYDARTAEALTKDKKVIILDNYARWRILDPLVFYQRLRTIPNAQSRLDDIIYSELRVVVGTYDLTEVVSTKRQEIMQKVMDQANNLTREYGVRVVDVRIKRTDLPVENQRAIFNRMTAERERQAKEYRSEGEKEATIIRSTADRDRAILLAEAQKKSSILRGEGEAEATRIFAEAVSQSPDFFEFSRSLEAYKKSLGGNTRLVLNPDDAFLRFLRRMQ</sequence>
<evidence type="ECO:0000256" key="1">
    <source>
        <dbReference type="ARBA" id="ARBA00004370"/>
    </source>
</evidence>
<evidence type="ECO:0000256" key="2">
    <source>
        <dbReference type="ARBA" id="ARBA00007862"/>
    </source>
</evidence>
<protein>
    <recommendedName>
        <fullName evidence="6">Protein HflC</fullName>
    </recommendedName>
</protein>
<dbReference type="EMBL" id="FLUQ01000002">
    <property type="protein sequence ID" value="SBW05140.1"/>
    <property type="molecule type" value="Genomic_DNA"/>
</dbReference>
<comment type="subcellular location">
    <subcellularLocation>
        <location evidence="1">Membrane</location>
    </subcellularLocation>
</comment>
<organism evidence="8">
    <name type="scientific">uncultured delta proteobacterium</name>
    <dbReference type="NCBI Taxonomy" id="34034"/>
    <lineage>
        <taxon>Bacteria</taxon>
        <taxon>Deltaproteobacteria</taxon>
        <taxon>environmental samples</taxon>
    </lineage>
</organism>
<keyword evidence="5" id="KW-0472">Membrane</keyword>
<accession>A0A212K059</accession>
<evidence type="ECO:0000256" key="3">
    <source>
        <dbReference type="ARBA" id="ARBA00022692"/>
    </source>
</evidence>
<dbReference type="PIRSF" id="PIRSF005651">
    <property type="entry name" value="HflC"/>
    <property type="match status" value="1"/>
</dbReference>
<dbReference type="Pfam" id="PF01145">
    <property type="entry name" value="Band_7"/>
    <property type="match status" value="1"/>
</dbReference>
<dbReference type="CDD" id="cd03405">
    <property type="entry name" value="SPFH_HflC"/>
    <property type="match status" value="1"/>
</dbReference>
<reference evidence="8" key="1">
    <citation type="submission" date="2016-04" db="EMBL/GenBank/DDBJ databases">
        <authorList>
            <person name="Evans L.H."/>
            <person name="Alamgir A."/>
            <person name="Owens N."/>
            <person name="Weber N.D."/>
            <person name="Virtaneva K."/>
            <person name="Barbian K."/>
            <person name="Babar A."/>
            <person name="Rosenke K."/>
        </authorList>
    </citation>
    <scope>NUCLEOTIDE SEQUENCE</scope>
    <source>
        <strain evidence="8">86</strain>
    </source>
</reference>
<dbReference type="AlphaFoldDB" id="A0A212K059"/>
<name>A0A212K059_9DELT</name>
<dbReference type="InterPro" id="IPR010200">
    <property type="entry name" value="HflC"/>
</dbReference>
<evidence type="ECO:0000256" key="6">
    <source>
        <dbReference type="PIRNR" id="PIRNR005651"/>
    </source>
</evidence>
<dbReference type="InterPro" id="IPR036013">
    <property type="entry name" value="Band_7/SPFH_dom_sf"/>
</dbReference>
<dbReference type="InterPro" id="IPR001107">
    <property type="entry name" value="Band_7"/>
</dbReference>
<dbReference type="GO" id="GO:0016020">
    <property type="term" value="C:membrane"/>
    <property type="evidence" value="ECO:0007669"/>
    <property type="project" value="UniProtKB-SubCell"/>
</dbReference>
<dbReference type="NCBIfam" id="TIGR01932">
    <property type="entry name" value="hflC"/>
    <property type="match status" value="1"/>
</dbReference>
<keyword evidence="4" id="KW-1133">Transmembrane helix</keyword>
<keyword evidence="3" id="KW-0812">Transmembrane</keyword>
<dbReference type="PANTHER" id="PTHR42911:SF1">
    <property type="entry name" value="MODULATOR OF FTSH PROTEASE HFLC"/>
    <property type="match status" value="1"/>
</dbReference>
<proteinExistence type="inferred from homology"/>
<evidence type="ECO:0000256" key="4">
    <source>
        <dbReference type="ARBA" id="ARBA00022989"/>
    </source>
</evidence>
<evidence type="ECO:0000259" key="7">
    <source>
        <dbReference type="SMART" id="SM00244"/>
    </source>
</evidence>